<dbReference type="Gene3D" id="3.90.25.10">
    <property type="entry name" value="UDP-galactose 4-epimerase, domain 1"/>
    <property type="match status" value="1"/>
</dbReference>
<dbReference type="NCBIfam" id="TIGR01214">
    <property type="entry name" value="rmlD"/>
    <property type="match status" value="1"/>
</dbReference>
<evidence type="ECO:0000256" key="4">
    <source>
        <dbReference type="ARBA" id="ARBA00017099"/>
    </source>
</evidence>
<name>A0AA96GGJ6_9BACT</name>
<organism evidence="8 9">
    <name type="scientific">Candidatus Nitrospira allomarina</name>
    <dbReference type="NCBI Taxonomy" id="3020900"/>
    <lineage>
        <taxon>Bacteria</taxon>
        <taxon>Pseudomonadati</taxon>
        <taxon>Nitrospirota</taxon>
        <taxon>Nitrospiria</taxon>
        <taxon>Nitrospirales</taxon>
        <taxon>Nitrospiraceae</taxon>
        <taxon>Nitrospira</taxon>
    </lineage>
</organism>
<accession>A0AA96GGJ6</accession>
<dbReference type="InterPro" id="IPR029903">
    <property type="entry name" value="RmlD-like-bd"/>
</dbReference>
<dbReference type="Gene3D" id="3.40.50.720">
    <property type="entry name" value="NAD(P)-binding Rossmann-like Domain"/>
    <property type="match status" value="1"/>
</dbReference>
<keyword evidence="9" id="KW-1185">Reference proteome</keyword>
<dbReference type="SUPFAM" id="SSF51735">
    <property type="entry name" value="NAD(P)-binding Rossmann-fold domains"/>
    <property type="match status" value="1"/>
</dbReference>
<keyword evidence="6 8" id="KW-0560">Oxidoreductase</keyword>
<dbReference type="InterPro" id="IPR036291">
    <property type="entry name" value="NAD(P)-bd_dom_sf"/>
</dbReference>
<feature type="domain" description="RmlD-like substrate binding" evidence="7">
    <location>
        <begin position="5"/>
        <end position="274"/>
    </location>
</feature>
<keyword evidence="6" id="KW-0521">NADP</keyword>
<dbReference type="GO" id="GO:0005829">
    <property type="term" value="C:cytosol"/>
    <property type="evidence" value="ECO:0007669"/>
    <property type="project" value="TreeGrafter"/>
</dbReference>
<dbReference type="GO" id="GO:0019305">
    <property type="term" value="P:dTDP-rhamnose biosynthetic process"/>
    <property type="evidence" value="ECO:0007669"/>
    <property type="project" value="TreeGrafter"/>
</dbReference>
<gene>
    <name evidence="8" type="primary">rfbD</name>
    <name evidence="8" type="ORF">PP769_09160</name>
</gene>
<evidence type="ECO:0000259" key="7">
    <source>
        <dbReference type="Pfam" id="PF04321"/>
    </source>
</evidence>
<sequence>MRQSRILITGAQGQLGQALQRQYADHEVTAWDLQDLDITQFEEVRKALDQLRPHIVINAAAFTQVDEAEVKQDAAYRGNALGPRNLAVVTNDLGMTLIHFSTDYVFDGRQNRPYHEFDRTNPLGVYGHSKLAGEEAVRVANPRHYIVRTAWLYHTVGKNFPSTICRMAGREVVKVVSDQYGSPTFAPHLAQAVFQLGETDAFGTYHMAGTGGTSWYELAQTLYQALDIQTSVVPIATAQFPRPARRPSYAVLTSLQDPLIKLPPWEEGVRDFASQWKG</sequence>
<comment type="function">
    <text evidence="6">Catalyzes the reduction of dTDP-6-deoxy-L-lyxo-4-hexulose to yield dTDP-L-rhamnose.</text>
</comment>
<proteinExistence type="inferred from homology"/>
<dbReference type="CDD" id="cd05254">
    <property type="entry name" value="dTDP_HR_like_SDR_e"/>
    <property type="match status" value="1"/>
</dbReference>
<protein>
    <recommendedName>
        <fullName evidence="4 6">dTDP-4-dehydrorhamnose reductase</fullName>
        <ecNumber evidence="3 6">1.1.1.133</ecNumber>
    </recommendedName>
</protein>
<dbReference type="KEGG" id="nall:PP769_09160"/>
<dbReference type="Pfam" id="PF04321">
    <property type="entry name" value="RmlD_sub_bind"/>
    <property type="match status" value="1"/>
</dbReference>
<reference evidence="8 9" key="1">
    <citation type="submission" date="2023-01" db="EMBL/GenBank/DDBJ databases">
        <title>Cultivation and genomic characterization of new, ubiquitous marine nitrite-oxidizing bacteria from the Nitrospirales.</title>
        <authorList>
            <person name="Mueller A.J."/>
            <person name="Daebeler A."/>
            <person name="Herbold C.W."/>
            <person name="Kirkegaard R.H."/>
            <person name="Daims H."/>
        </authorList>
    </citation>
    <scope>NUCLEOTIDE SEQUENCE [LARGE SCALE GENOMIC DNA]</scope>
    <source>
        <strain evidence="8 9">VA</strain>
    </source>
</reference>
<evidence type="ECO:0000256" key="6">
    <source>
        <dbReference type="RuleBase" id="RU364082"/>
    </source>
</evidence>
<dbReference type="Proteomes" id="UP001302719">
    <property type="component" value="Chromosome"/>
</dbReference>
<evidence type="ECO:0000256" key="3">
    <source>
        <dbReference type="ARBA" id="ARBA00012929"/>
    </source>
</evidence>
<evidence type="ECO:0000256" key="5">
    <source>
        <dbReference type="ARBA" id="ARBA00048200"/>
    </source>
</evidence>
<dbReference type="EC" id="1.1.1.133" evidence="3 6"/>
<dbReference type="InterPro" id="IPR005913">
    <property type="entry name" value="dTDP_dehydrorham_reduct"/>
</dbReference>
<dbReference type="PANTHER" id="PTHR10491">
    <property type="entry name" value="DTDP-4-DEHYDRORHAMNOSE REDUCTASE"/>
    <property type="match status" value="1"/>
</dbReference>
<evidence type="ECO:0000313" key="9">
    <source>
        <dbReference type="Proteomes" id="UP001302719"/>
    </source>
</evidence>
<dbReference type="GO" id="GO:0008831">
    <property type="term" value="F:dTDP-4-dehydrorhamnose reductase activity"/>
    <property type="evidence" value="ECO:0007669"/>
    <property type="project" value="UniProtKB-EC"/>
</dbReference>
<dbReference type="EMBL" id="CP116967">
    <property type="protein sequence ID" value="WNM59905.1"/>
    <property type="molecule type" value="Genomic_DNA"/>
</dbReference>
<dbReference type="AlphaFoldDB" id="A0AA96GGJ6"/>
<dbReference type="PANTHER" id="PTHR10491:SF4">
    <property type="entry name" value="METHIONINE ADENOSYLTRANSFERASE 2 SUBUNIT BETA"/>
    <property type="match status" value="1"/>
</dbReference>
<dbReference type="FunFam" id="3.40.50.720:FF:000159">
    <property type="entry name" value="dTDP-4-dehydrorhamnose reductase"/>
    <property type="match status" value="1"/>
</dbReference>
<comment type="pathway">
    <text evidence="1 6">Carbohydrate biosynthesis; dTDP-L-rhamnose biosynthesis.</text>
</comment>
<evidence type="ECO:0000313" key="8">
    <source>
        <dbReference type="EMBL" id="WNM59905.1"/>
    </source>
</evidence>
<comment type="catalytic activity">
    <reaction evidence="5">
        <text>dTDP-beta-L-rhamnose + NADP(+) = dTDP-4-dehydro-beta-L-rhamnose + NADPH + H(+)</text>
        <dbReference type="Rhea" id="RHEA:21796"/>
        <dbReference type="ChEBI" id="CHEBI:15378"/>
        <dbReference type="ChEBI" id="CHEBI:57510"/>
        <dbReference type="ChEBI" id="CHEBI:57783"/>
        <dbReference type="ChEBI" id="CHEBI:58349"/>
        <dbReference type="ChEBI" id="CHEBI:62830"/>
        <dbReference type="EC" id="1.1.1.133"/>
    </reaction>
</comment>
<evidence type="ECO:0000256" key="2">
    <source>
        <dbReference type="ARBA" id="ARBA00010944"/>
    </source>
</evidence>
<comment type="similarity">
    <text evidence="2 6">Belongs to the dTDP-4-dehydrorhamnose reductase family.</text>
</comment>
<dbReference type="RefSeq" id="WP_312646793.1">
    <property type="nucleotide sequence ID" value="NZ_CP116967.1"/>
</dbReference>
<evidence type="ECO:0000256" key="1">
    <source>
        <dbReference type="ARBA" id="ARBA00004781"/>
    </source>
</evidence>